<sequence>MAPTLASAHTAVVLLALFAARAAFADDECAANPGEDEDCGLSMLQRKGRGVTGEVAPPQVLPTVTIAPDPLPPLPSLVQVEENSSIRYCQDRCWADYGFKLGDCKCDIHHGWYMWICWKRNGERIKTEYGHQFNCHGLSKPPPPKPAPPPPPSYTSTLNPLYKVMDKRLVENSSAPLMTFHLFRVQSETNYSCCANADLTTAGAAMFYLHNEIVWHAKTRAGTNFADPKTRIVRYKVLTKATQPLWELGMNFGVMNEFDITQCTGPFDCENFQRFGYTVGCENWVEGSAANFPHQKWNLLNKYPKTSWFSLPGPCPLSKLGQKNKECVEQQPGGRCPDGMEPNGQGDCTFITSYAGEVKIDDLVGISNYQEFIDSGGREYDRMTDQGVHMNFWDGRFDSVLDEWRTAKLLELFDKTYPTDPTIEAPE</sequence>
<accession>A0ABP0KAX7</accession>
<organism evidence="2 3">
    <name type="scientific">Durusdinium trenchii</name>
    <dbReference type="NCBI Taxonomy" id="1381693"/>
    <lineage>
        <taxon>Eukaryota</taxon>
        <taxon>Sar</taxon>
        <taxon>Alveolata</taxon>
        <taxon>Dinophyceae</taxon>
        <taxon>Suessiales</taxon>
        <taxon>Symbiodiniaceae</taxon>
        <taxon>Durusdinium</taxon>
    </lineage>
</organism>
<gene>
    <name evidence="2" type="ORF">SCF082_LOCUS16315</name>
</gene>
<reference evidence="2 3" key="1">
    <citation type="submission" date="2024-02" db="EMBL/GenBank/DDBJ databases">
        <authorList>
            <person name="Chen Y."/>
            <person name="Shah S."/>
            <person name="Dougan E. K."/>
            <person name="Thang M."/>
            <person name="Chan C."/>
        </authorList>
    </citation>
    <scope>NUCLEOTIDE SEQUENCE [LARGE SCALE GENOMIC DNA]</scope>
</reference>
<comment type="caution">
    <text evidence="2">The sequence shown here is derived from an EMBL/GenBank/DDBJ whole genome shotgun (WGS) entry which is preliminary data.</text>
</comment>
<evidence type="ECO:0000313" key="3">
    <source>
        <dbReference type="Proteomes" id="UP001642464"/>
    </source>
</evidence>
<feature type="signal peptide" evidence="1">
    <location>
        <begin position="1"/>
        <end position="25"/>
    </location>
</feature>
<dbReference type="Proteomes" id="UP001642464">
    <property type="component" value="Unassembled WGS sequence"/>
</dbReference>
<proteinExistence type="predicted"/>
<protein>
    <submittedName>
        <fullName evidence="2">Uncharacterized protein</fullName>
    </submittedName>
</protein>
<dbReference type="EMBL" id="CAXAMM010010591">
    <property type="protein sequence ID" value="CAK9023721.1"/>
    <property type="molecule type" value="Genomic_DNA"/>
</dbReference>
<feature type="chain" id="PRO_5047082317" evidence="1">
    <location>
        <begin position="26"/>
        <end position="427"/>
    </location>
</feature>
<feature type="non-terminal residue" evidence="2">
    <location>
        <position position="427"/>
    </location>
</feature>
<evidence type="ECO:0000256" key="1">
    <source>
        <dbReference type="SAM" id="SignalP"/>
    </source>
</evidence>
<evidence type="ECO:0000313" key="2">
    <source>
        <dbReference type="EMBL" id="CAK9023721.1"/>
    </source>
</evidence>
<keyword evidence="1" id="KW-0732">Signal</keyword>
<keyword evidence="3" id="KW-1185">Reference proteome</keyword>
<name>A0ABP0KAX7_9DINO</name>